<sequence>MIKSLKIFLSLFLPTEPFSLGILDGSAAYNFDQYRGKTFDGFIRHSNNPNYVRLANKDMSQYRLITEGEWERMDNTQWNNNQNRQGEEIQENQPVVEFIESEIPTTIIPIVTTRARLDCSTIQPDVYPECSGWIKKCHVKDIFISCPSTCSGC</sequence>
<keyword evidence="1" id="KW-0732">Signal</keyword>
<evidence type="ECO:0000313" key="3">
    <source>
        <dbReference type="Proteomes" id="UP001158576"/>
    </source>
</evidence>
<organism evidence="2 3">
    <name type="scientific">Oikopleura dioica</name>
    <name type="common">Tunicate</name>
    <dbReference type="NCBI Taxonomy" id="34765"/>
    <lineage>
        <taxon>Eukaryota</taxon>
        <taxon>Metazoa</taxon>
        <taxon>Chordata</taxon>
        <taxon>Tunicata</taxon>
        <taxon>Appendicularia</taxon>
        <taxon>Copelata</taxon>
        <taxon>Oikopleuridae</taxon>
        <taxon>Oikopleura</taxon>
    </lineage>
</organism>
<gene>
    <name evidence="2" type="ORF">OKIOD_LOCUS13948</name>
</gene>
<keyword evidence="3" id="KW-1185">Reference proteome</keyword>
<proteinExistence type="predicted"/>
<dbReference type="Proteomes" id="UP001158576">
    <property type="component" value="Chromosome 2"/>
</dbReference>
<dbReference type="EMBL" id="OU015567">
    <property type="protein sequence ID" value="CAG5110826.1"/>
    <property type="molecule type" value="Genomic_DNA"/>
</dbReference>
<reference evidence="2 3" key="1">
    <citation type="submission" date="2021-04" db="EMBL/GenBank/DDBJ databases">
        <authorList>
            <person name="Bliznina A."/>
        </authorList>
    </citation>
    <scope>NUCLEOTIDE SEQUENCE [LARGE SCALE GENOMIC DNA]</scope>
</reference>
<feature type="chain" id="PRO_5046058762" evidence="1">
    <location>
        <begin position="18"/>
        <end position="153"/>
    </location>
</feature>
<protein>
    <submittedName>
        <fullName evidence="2">Oidioi.mRNA.OKI2018_I69.chr2.g5183.t1.cds</fullName>
    </submittedName>
</protein>
<name>A0ABN7T8S4_OIKDI</name>
<evidence type="ECO:0000313" key="2">
    <source>
        <dbReference type="EMBL" id="CAG5110826.1"/>
    </source>
</evidence>
<feature type="signal peptide" evidence="1">
    <location>
        <begin position="1"/>
        <end position="17"/>
    </location>
</feature>
<evidence type="ECO:0000256" key="1">
    <source>
        <dbReference type="SAM" id="SignalP"/>
    </source>
</evidence>
<accession>A0ABN7T8S4</accession>